<dbReference type="AlphaFoldDB" id="A0A2T0XC50"/>
<evidence type="ECO:0000313" key="2">
    <source>
        <dbReference type="EMBL" id="PRY96506.1"/>
    </source>
</evidence>
<reference evidence="2 3" key="1">
    <citation type="submission" date="2018-03" db="EMBL/GenBank/DDBJ databases">
        <title>Genomic Encyclopedia of Type Strains, Phase III (KMG-III): the genomes of soil and plant-associated and newly described type strains.</title>
        <authorList>
            <person name="Whitman W."/>
        </authorList>
    </citation>
    <scope>NUCLEOTIDE SEQUENCE [LARGE SCALE GENOMIC DNA]</scope>
    <source>
        <strain evidence="2 3">MWH-P2sevCIIIb</strain>
    </source>
</reference>
<sequence>MQTELHSNVRAVRLRFPSALSSLVPLTHYLRLAGFALVIWSINTYMFCYAQTTLEQTVNELIETETQTALKNRGKHKVLTDPDENKTFDPENGDKLFSIYGVNKNLTAELLIESKFLIFKSGRSQPVLGSRIGYELVKIDPPCVVLRRGESLKELCLEPVLP</sequence>
<organism evidence="2 3">
    <name type="scientific">Jezberella montanilacus</name>
    <dbReference type="NCBI Taxonomy" id="323426"/>
    <lineage>
        <taxon>Bacteria</taxon>
        <taxon>Pseudomonadati</taxon>
        <taxon>Pseudomonadota</taxon>
        <taxon>Betaproteobacteria</taxon>
        <taxon>Burkholderiales</taxon>
        <taxon>Alcaligenaceae</taxon>
        <taxon>Jezberella</taxon>
    </lineage>
</organism>
<proteinExistence type="predicted"/>
<dbReference type="RefSeq" id="WP_106228572.1">
    <property type="nucleotide sequence ID" value="NZ_PVTV01000017.1"/>
</dbReference>
<dbReference type="Proteomes" id="UP000238308">
    <property type="component" value="Unassembled WGS sequence"/>
</dbReference>
<keyword evidence="1" id="KW-0812">Transmembrane</keyword>
<name>A0A2T0XC50_9BURK</name>
<dbReference type="EMBL" id="PVTV01000017">
    <property type="protein sequence ID" value="PRY96506.1"/>
    <property type="molecule type" value="Genomic_DNA"/>
</dbReference>
<feature type="transmembrane region" description="Helical" evidence="1">
    <location>
        <begin position="29"/>
        <end position="50"/>
    </location>
</feature>
<evidence type="ECO:0000256" key="1">
    <source>
        <dbReference type="SAM" id="Phobius"/>
    </source>
</evidence>
<protein>
    <submittedName>
        <fullName evidence="2">Uncharacterized protein</fullName>
    </submittedName>
</protein>
<comment type="caution">
    <text evidence="2">The sequence shown here is derived from an EMBL/GenBank/DDBJ whole genome shotgun (WGS) entry which is preliminary data.</text>
</comment>
<dbReference type="OrthoDB" id="8637603at2"/>
<keyword evidence="1" id="KW-0472">Membrane</keyword>
<keyword evidence="3" id="KW-1185">Reference proteome</keyword>
<gene>
    <name evidence="2" type="ORF">BCM14_2746</name>
</gene>
<evidence type="ECO:0000313" key="3">
    <source>
        <dbReference type="Proteomes" id="UP000238308"/>
    </source>
</evidence>
<accession>A0A2T0XC50</accession>
<keyword evidence="1" id="KW-1133">Transmembrane helix</keyword>